<dbReference type="GO" id="GO:0005886">
    <property type="term" value="C:plasma membrane"/>
    <property type="evidence" value="ECO:0007669"/>
    <property type="project" value="UniProtKB-SubCell"/>
</dbReference>
<keyword evidence="4 7" id="KW-1133">Transmembrane helix</keyword>
<feature type="transmembrane region" description="Helical" evidence="7">
    <location>
        <begin position="370"/>
        <end position="390"/>
    </location>
</feature>
<name>A0A8T4CBR2_9ARCH</name>
<feature type="transmembrane region" description="Helical" evidence="7">
    <location>
        <begin position="315"/>
        <end position="337"/>
    </location>
</feature>
<keyword evidence="2" id="KW-1003">Cell membrane</keyword>
<evidence type="ECO:0000259" key="9">
    <source>
        <dbReference type="Pfam" id="PF12704"/>
    </source>
</evidence>
<evidence type="ECO:0000256" key="4">
    <source>
        <dbReference type="ARBA" id="ARBA00022989"/>
    </source>
</evidence>
<evidence type="ECO:0000256" key="5">
    <source>
        <dbReference type="ARBA" id="ARBA00023136"/>
    </source>
</evidence>
<dbReference type="Proteomes" id="UP000774699">
    <property type="component" value="Unassembled WGS sequence"/>
</dbReference>
<dbReference type="InterPro" id="IPR025857">
    <property type="entry name" value="MacB_PCD"/>
</dbReference>
<comment type="subcellular location">
    <subcellularLocation>
        <location evidence="1">Cell membrane</location>
        <topology evidence="1">Multi-pass membrane protein</topology>
    </subcellularLocation>
</comment>
<dbReference type="PANTHER" id="PTHR30572:SF4">
    <property type="entry name" value="ABC TRANSPORTER PERMEASE YTRF"/>
    <property type="match status" value="1"/>
</dbReference>
<organism evidence="10 11">
    <name type="scientific">Candidatus Iainarchaeum sp</name>
    <dbReference type="NCBI Taxonomy" id="3101447"/>
    <lineage>
        <taxon>Archaea</taxon>
        <taxon>Candidatus Iainarchaeota</taxon>
        <taxon>Candidatus Iainarchaeia</taxon>
        <taxon>Candidatus Iainarchaeales</taxon>
        <taxon>Candidatus Iainarchaeaceae</taxon>
        <taxon>Candidatus Iainarchaeum</taxon>
    </lineage>
</organism>
<dbReference type="GO" id="GO:0022857">
    <property type="term" value="F:transmembrane transporter activity"/>
    <property type="evidence" value="ECO:0007669"/>
    <property type="project" value="TreeGrafter"/>
</dbReference>
<comment type="similarity">
    <text evidence="6">Belongs to the ABC-4 integral membrane protein family.</text>
</comment>
<evidence type="ECO:0000256" key="3">
    <source>
        <dbReference type="ARBA" id="ARBA00022692"/>
    </source>
</evidence>
<evidence type="ECO:0000259" key="8">
    <source>
        <dbReference type="Pfam" id="PF02687"/>
    </source>
</evidence>
<evidence type="ECO:0000256" key="7">
    <source>
        <dbReference type="SAM" id="Phobius"/>
    </source>
</evidence>
<dbReference type="InterPro" id="IPR050250">
    <property type="entry name" value="Macrolide_Exporter_MacB"/>
</dbReference>
<dbReference type="InterPro" id="IPR003838">
    <property type="entry name" value="ABC3_permease_C"/>
</dbReference>
<evidence type="ECO:0000313" key="10">
    <source>
        <dbReference type="EMBL" id="MBM3282378.1"/>
    </source>
</evidence>
<keyword evidence="5 7" id="KW-0472">Membrane</keyword>
<reference evidence="10" key="1">
    <citation type="submission" date="2019-03" db="EMBL/GenBank/DDBJ databases">
        <title>Lake Tanganyika Metagenome-Assembled Genomes (MAGs).</title>
        <authorList>
            <person name="Tran P."/>
        </authorList>
    </citation>
    <scope>NUCLEOTIDE SEQUENCE</scope>
    <source>
        <strain evidence="10">M_DeepCast_50m_m2_156</strain>
    </source>
</reference>
<evidence type="ECO:0000256" key="2">
    <source>
        <dbReference type="ARBA" id="ARBA00022475"/>
    </source>
</evidence>
<keyword evidence="3 7" id="KW-0812">Transmembrane</keyword>
<dbReference type="AlphaFoldDB" id="A0A8T4CBR2"/>
<feature type="domain" description="ABC3 transporter permease C-terminal" evidence="8">
    <location>
        <begin position="283"/>
        <end position="400"/>
    </location>
</feature>
<sequence length="408" mass="43794">MNPLTEVPTYAIRNLTHQGLRSYLTLLGVVIGIAAIVTLFSLGSGLNNAATEQFEQLGSNTLFVAPAGEFGSQSNGSSTNVKTLSESTIQKLKSIPEVEVVLAPISAPTTVTFGREKTRATFIATSPEESREFQSTGFLEFAEGREPTSRDTFSLIIGHNLAKKTFENDIRVGDKIKIEDRSFKVIAITKENAQSFGGGPNTNNTIFGSKKGFSQVFAETDPVFLLIKTKKKDDVQLVKDKIERVFESVYGKDQKVYEVQTSEQLLQQIGQFLGVIQLVLVGIASISLLVGGIGITNTMVMSVLERTNEIGVMKAVGATNTIVLSVFLMEAGFIGLVGGVFGVIFGYALAFIVGAVSMASGLALKVEFDITLVIGSLLFAMLVGMISGFLPARRAARMDPVVALRGIE</sequence>
<dbReference type="Pfam" id="PF12704">
    <property type="entry name" value="MacB_PCD"/>
    <property type="match status" value="1"/>
</dbReference>
<evidence type="ECO:0000256" key="6">
    <source>
        <dbReference type="ARBA" id="ARBA00038076"/>
    </source>
</evidence>
<dbReference type="Pfam" id="PF02687">
    <property type="entry name" value="FtsX"/>
    <property type="match status" value="1"/>
</dbReference>
<accession>A0A8T4CBR2</accession>
<dbReference type="EMBL" id="VGJJ01000027">
    <property type="protein sequence ID" value="MBM3282378.1"/>
    <property type="molecule type" value="Genomic_DNA"/>
</dbReference>
<evidence type="ECO:0000313" key="11">
    <source>
        <dbReference type="Proteomes" id="UP000774699"/>
    </source>
</evidence>
<feature type="domain" description="MacB-like periplasmic core" evidence="9">
    <location>
        <begin position="23"/>
        <end position="244"/>
    </location>
</feature>
<comment type="caution">
    <text evidence="10">The sequence shown here is derived from an EMBL/GenBank/DDBJ whole genome shotgun (WGS) entry which is preliminary data.</text>
</comment>
<feature type="transmembrane region" description="Helical" evidence="7">
    <location>
        <begin position="20"/>
        <end position="42"/>
    </location>
</feature>
<protein>
    <submittedName>
        <fullName evidence="10">ABC transporter permease</fullName>
    </submittedName>
</protein>
<feature type="transmembrane region" description="Helical" evidence="7">
    <location>
        <begin position="344"/>
        <end position="364"/>
    </location>
</feature>
<evidence type="ECO:0000256" key="1">
    <source>
        <dbReference type="ARBA" id="ARBA00004651"/>
    </source>
</evidence>
<proteinExistence type="inferred from homology"/>
<gene>
    <name evidence="10" type="ORF">FJY86_03500</name>
</gene>
<feature type="transmembrane region" description="Helical" evidence="7">
    <location>
        <begin position="272"/>
        <end position="295"/>
    </location>
</feature>
<dbReference type="PANTHER" id="PTHR30572">
    <property type="entry name" value="MEMBRANE COMPONENT OF TRANSPORTER-RELATED"/>
    <property type="match status" value="1"/>
</dbReference>